<dbReference type="AlphaFoldDB" id="A0A6P4E6H1"/>
<reference evidence="3" key="1">
    <citation type="submission" date="2025-08" db="UniProtKB">
        <authorList>
            <consortium name="RefSeq"/>
        </authorList>
    </citation>
    <scope>IDENTIFICATION</scope>
</reference>
<name>A0A6P4E6H1_DRORH</name>
<evidence type="ECO:0000313" key="3">
    <source>
        <dbReference type="RefSeq" id="XP_016970838.1"/>
    </source>
</evidence>
<dbReference type="GO" id="GO:0008023">
    <property type="term" value="C:transcription elongation factor complex"/>
    <property type="evidence" value="ECO:0007669"/>
    <property type="project" value="InterPro"/>
</dbReference>
<dbReference type="RefSeq" id="XP_016970838.1">
    <property type="nucleotide sequence ID" value="XM_017115349.1"/>
</dbReference>
<dbReference type="OrthoDB" id="6288737at2759"/>
<organism evidence="3">
    <name type="scientific">Drosophila rhopaloa</name>
    <name type="common">Fruit fly</name>
    <dbReference type="NCBI Taxonomy" id="1041015"/>
    <lineage>
        <taxon>Eukaryota</taxon>
        <taxon>Metazoa</taxon>
        <taxon>Ecdysozoa</taxon>
        <taxon>Arthropoda</taxon>
        <taxon>Hexapoda</taxon>
        <taxon>Insecta</taxon>
        <taxon>Pterygota</taxon>
        <taxon>Neoptera</taxon>
        <taxon>Endopterygota</taxon>
        <taxon>Diptera</taxon>
        <taxon>Brachycera</taxon>
        <taxon>Muscomorpha</taxon>
        <taxon>Ephydroidea</taxon>
        <taxon>Drosophilidae</taxon>
        <taxon>Drosophila</taxon>
        <taxon>Sophophora</taxon>
    </lineage>
</organism>
<dbReference type="InterPro" id="IPR019535">
    <property type="entry name" value="ICE2_C"/>
</dbReference>
<sequence>MDKDPPLHQGNAIFRNQPSYKVFNKSFENVNDALYTFLNEVDPEVLRQELRETADVFKSFSRITALRDPRTEEVPGSPHCDHSGPGSGYSFPNPQELYSELNLKQQAACMRVLLSWQRSEPVDEEDFVVWQATEKKRCNEQQRVQKHIHDHEHGHREVIYAPMKSLVAVYRKWYELNVKKLLKAYPNESYVTFSGLPQLSQCKSLNSQTASIEHVELERILGRVRLWPEVEVRQKALRTLRVRLERYSIRETYEPAKLLRDEEKELELEAGNIFVLPLDSLLMLLTSGSYIDLPTEMFVSLKASPNSNHKCMEFQSPFPARNCGWHTNSLVLKRAYEAFVSQPGEAKWLDFGPNGSVKEVLEKPTYKMPSINLQMEYKPQAIDQQSFDIVDGSTNTALVSWSLRCKGEGEQNKEFQVFSTLPIPAVRDSKDKKPLGCHFIKLENKPDCGCEIMSKYELISAWLQLKLLQAEMGHCTRISLRDFEPMMEEKLTLISLEQQLHDYYNTSMPQLLSNLYEFLKLLDTVPGGEYLLRYSPKYKDKFLLCNATKEAPAQSFQLHQLLTETSPSDQIFLTQSSYLPISPTLCGRLHTELQLLPCAFPAKADGKAIHRRNAAIAKPEPAARAPGRRPVKKWTEAQTQDFRRKCKSEQRYGARAPGRRPVKKWTEAQTQDFRRKCKYEQKNRARARKKAAANAEKVQLDKIMSL</sequence>
<accession>A0A6P4E6H1</accession>
<evidence type="ECO:0000259" key="2">
    <source>
        <dbReference type="Pfam" id="PF10505"/>
    </source>
</evidence>
<protein>
    <submittedName>
        <fullName evidence="3">Little elongation complex subunit 2 isoform X1</fullName>
    </submittedName>
</protein>
<dbReference type="OMA" id="CGCEIMT"/>
<proteinExistence type="predicted"/>
<gene>
    <name evidence="3" type="primary">LOC108038522</name>
</gene>
<feature type="domain" description="Little elongation complex subunit 2 C-terminal" evidence="2">
    <location>
        <begin position="391"/>
        <end position="602"/>
    </location>
</feature>
<feature type="compositionally biased region" description="Basic and acidic residues" evidence="1">
    <location>
        <begin position="641"/>
        <end position="652"/>
    </location>
</feature>
<feature type="compositionally biased region" description="Basic and acidic residues" evidence="1">
    <location>
        <begin position="672"/>
        <end position="683"/>
    </location>
</feature>
<evidence type="ECO:0000256" key="1">
    <source>
        <dbReference type="SAM" id="MobiDB-lite"/>
    </source>
</evidence>
<feature type="region of interest" description="Disordered" evidence="1">
    <location>
        <begin position="619"/>
        <end position="706"/>
    </location>
</feature>
<dbReference type="Pfam" id="PF10505">
    <property type="entry name" value="NARG2_C"/>
    <property type="match status" value="1"/>
</dbReference>
<feature type="region of interest" description="Disordered" evidence="1">
    <location>
        <begin position="68"/>
        <end position="89"/>
    </location>
</feature>